<dbReference type="InterPro" id="IPR036864">
    <property type="entry name" value="Zn2-C6_fun-type_DNA-bd_sf"/>
</dbReference>
<dbReference type="PROSITE" id="PS50048">
    <property type="entry name" value="ZN2_CY6_FUNGAL_2"/>
    <property type="match status" value="1"/>
</dbReference>
<keyword evidence="5" id="KW-0539">Nucleus</keyword>
<dbReference type="GO" id="GO:0000981">
    <property type="term" value="F:DNA-binding transcription factor activity, RNA polymerase II-specific"/>
    <property type="evidence" value="ECO:0007669"/>
    <property type="project" value="InterPro"/>
</dbReference>
<dbReference type="PANTHER" id="PTHR47540:SF2">
    <property type="entry name" value="ZN(II)2CYS6 TRANSCRIPTION FACTOR (EUROFUNG)"/>
    <property type="match status" value="1"/>
</dbReference>
<dbReference type="CDD" id="cd00067">
    <property type="entry name" value="GAL4"/>
    <property type="match status" value="1"/>
</dbReference>
<dbReference type="InterPro" id="IPR001138">
    <property type="entry name" value="Zn2Cys6_DnaBD"/>
</dbReference>
<gene>
    <name evidence="8" type="ORF">AMORRO_LOCUS8850</name>
</gene>
<evidence type="ECO:0000256" key="6">
    <source>
        <dbReference type="SAM" id="MobiDB-lite"/>
    </source>
</evidence>
<evidence type="ECO:0000256" key="5">
    <source>
        <dbReference type="ARBA" id="ARBA00023242"/>
    </source>
</evidence>
<feature type="compositionally biased region" description="Low complexity" evidence="6">
    <location>
        <begin position="89"/>
        <end position="99"/>
    </location>
</feature>
<comment type="caution">
    <text evidence="8">The sequence shown here is derived from an EMBL/GenBank/DDBJ whole genome shotgun (WGS) entry which is preliminary data.</text>
</comment>
<dbReference type="InterPro" id="IPR051711">
    <property type="entry name" value="Stress_Response_Reg"/>
</dbReference>
<evidence type="ECO:0000256" key="1">
    <source>
        <dbReference type="ARBA" id="ARBA00004123"/>
    </source>
</evidence>
<evidence type="ECO:0000313" key="9">
    <source>
        <dbReference type="Proteomes" id="UP000789342"/>
    </source>
</evidence>
<dbReference type="Gene3D" id="4.10.240.10">
    <property type="entry name" value="Zn(2)-C6 fungal-type DNA-binding domain"/>
    <property type="match status" value="1"/>
</dbReference>
<accession>A0A9N9D435</accession>
<keyword evidence="3" id="KW-0238">DNA-binding</keyword>
<name>A0A9N9D435_9GLOM</name>
<dbReference type="OrthoDB" id="3266505at2759"/>
<evidence type="ECO:0000259" key="7">
    <source>
        <dbReference type="PROSITE" id="PS50048"/>
    </source>
</evidence>
<dbReference type="GO" id="GO:0008270">
    <property type="term" value="F:zinc ion binding"/>
    <property type="evidence" value="ECO:0007669"/>
    <property type="project" value="InterPro"/>
</dbReference>
<dbReference type="Proteomes" id="UP000789342">
    <property type="component" value="Unassembled WGS sequence"/>
</dbReference>
<dbReference type="GO" id="GO:0043565">
    <property type="term" value="F:sequence-specific DNA binding"/>
    <property type="evidence" value="ECO:0007669"/>
    <property type="project" value="TreeGrafter"/>
</dbReference>
<feature type="region of interest" description="Disordered" evidence="6">
    <location>
        <begin position="49"/>
        <end position="99"/>
    </location>
</feature>
<organism evidence="8 9">
    <name type="scientific">Acaulospora morrowiae</name>
    <dbReference type="NCBI Taxonomy" id="94023"/>
    <lineage>
        <taxon>Eukaryota</taxon>
        <taxon>Fungi</taxon>
        <taxon>Fungi incertae sedis</taxon>
        <taxon>Mucoromycota</taxon>
        <taxon>Glomeromycotina</taxon>
        <taxon>Glomeromycetes</taxon>
        <taxon>Diversisporales</taxon>
        <taxon>Acaulosporaceae</taxon>
        <taxon>Acaulospora</taxon>
    </lineage>
</organism>
<evidence type="ECO:0000313" key="8">
    <source>
        <dbReference type="EMBL" id="CAG8625432.1"/>
    </source>
</evidence>
<dbReference type="Pfam" id="PF00172">
    <property type="entry name" value="Zn_clus"/>
    <property type="match status" value="1"/>
</dbReference>
<feature type="region of interest" description="Disordered" evidence="6">
    <location>
        <begin position="111"/>
        <end position="131"/>
    </location>
</feature>
<evidence type="ECO:0000256" key="2">
    <source>
        <dbReference type="ARBA" id="ARBA00023015"/>
    </source>
</evidence>
<evidence type="ECO:0000256" key="3">
    <source>
        <dbReference type="ARBA" id="ARBA00023125"/>
    </source>
</evidence>
<dbReference type="PANTHER" id="PTHR47540">
    <property type="entry name" value="THIAMINE REPRESSIBLE GENES REGULATORY PROTEIN THI5"/>
    <property type="match status" value="1"/>
</dbReference>
<dbReference type="AlphaFoldDB" id="A0A9N9D435"/>
<feature type="domain" description="Zn(2)-C6 fungal-type" evidence="7">
    <location>
        <begin position="19"/>
        <end position="48"/>
    </location>
</feature>
<feature type="compositionally biased region" description="Polar residues" evidence="6">
    <location>
        <begin position="72"/>
        <end position="88"/>
    </location>
</feature>
<keyword evidence="4" id="KW-0804">Transcription</keyword>
<keyword evidence="2" id="KW-0805">Transcription regulation</keyword>
<dbReference type="SUPFAM" id="SSF57701">
    <property type="entry name" value="Zn2/Cys6 DNA-binding domain"/>
    <property type="match status" value="1"/>
</dbReference>
<dbReference type="SMART" id="SM00066">
    <property type="entry name" value="GAL4"/>
    <property type="match status" value="1"/>
</dbReference>
<keyword evidence="9" id="KW-1185">Reference proteome</keyword>
<comment type="subcellular location">
    <subcellularLocation>
        <location evidence="1">Nucleus</location>
    </subcellularLocation>
</comment>
<feature type="compositionally biased region" description="Basic residues" evidence="6">
    <location>
        <begin position="50"/>
        <end position="59"/>
    </location>
</feature>
<proteinExistence type="predicted"/>
<evidence type="ECO:0000256" key="4">
    <source>
        <dbReference type="ARBA" id="ARBA00023163"/>
    </source>
</evidence>
<sequence>MSNHANMKLPEYRKNITSACDHCKALKQRCSGGKNCIRCVRGNVECKYTTPKRRGKKPRTPNQPSPNQPSRNHQLPSDQSLSPSAPNKSPSDQLPSNQSLSDQLLSNQSLSDQLPSNQSLSDQLHSDQLPFDNKISPDEFVDITKPVEFQAVGKNLFAPFIHQESQISKDPPIFSISPEIQAPLDKAANSLMQMTDNLQERN</sequence>
<protein>
    <submittedName>
        <fullName evidence="8">9042_t:CDS:1</fullName>
    </submittedName>
</protein>
<feature type="compositionally biased region" description="Low complexity" evidence="6">
    <location>
        <begin position="111"/>
        <end position="123"/>
    </location>
</feature>
<dbReference type="GO" id="GO:0005634">
    <property type="term" value="C:nucleus"/>
    <property type="evidence" value="ECO:0007669"/>
    <property type="project" value="UniProtKB-SubCell"/>
</dbReference>
<dbReference type="PROSITE" id="PS00463">
    <property type="entry name" value="ZN2_CY6_FUNGAL_1"/>
    <property type="match status" value="1"/>
</dbReference>
<reference evidence="8" key="1">
    <citation type="submission" date="2021-06" db="EMBL/GenBank/DDBJ databases">
        <authorList>
            <person name="Kallberg Y."/>
            <person name="Tangrot J."/>
            <person name="Rosling A."/>
        </authorList>
    </citation>
    <scope>NUCLEOTIDE SEQUENCE</scope>
    <source>
        <strain evidence="8">CL551</strain>
    </source>
</reference>
<dbReference type="GO" id="GO:0045944">
    <property type="term" value="P:positive regulation of transcription by RNA polymerase II"/>
    <property type="evidence" value="ECO:0007669"/>
    <property type="project" value="TreeGrafter"/>
</dbReference>
<dbReference type="EMBL" id="CAJVPV010008005">
    <property type="protein sequence ID" value="CAG8625432.1"/>
    <property type="molecule type" value="Genomic_DNA"/>
</dbReference>